<dbReference type="Pfam" id="PF09374">
    <property type="entry name" value="PG_binding_3"/>
    <property type="match status" value="1"/>
</dbReference>
<evidence type="ECO:0000313" key="3">
    <source>
        <dbReference type="EMBL" id="AWV20362.1"/>
    </source>
</evidence>
<dbReference type="EMBL" id="CP025188">
    <property type="protein sequence ID" value="AWV20362.1"/>
    <property type="molecule type" value="Genomic_DNA"/>
</dbReference>
<organism evidence="3">
    <name type="scientific">Roseomonas mucosa</name>
    <dbReference type="NCBI Taxonomy" id="207340"/>
    <lineage>
        <taxon>Bacteria</taxon>
        <taxon>Pseudomonadati</taxon>
        <taxon>Pseudomonadota</taxon>
        <taxon>Alphaproteobacteria</taxon>
        <taxon>Acetobacterales</taxon>
        <taxon>Roseomonadaceae</taxon>
        <taxon>Roseomonas</taxon>
    </lineage>
</organism>
<feature type="domain" description="TtsA-like Glycoside hydrolase family 108" evidence="1">
    <location>
        <begin position="10"/>
        <end position="85"/>
    </location>
</feature>
<protein>
    <submittedName>
        <fullName evidence="3">Putative membrane associated protein</fullName>
    </submittedName>
</protein>
<dbReference type="InterPro" id="IPR008565">
    <property type="entry name" value="TtsA-like_GH18_dom"/>
</dbReference>
<dbReference type="InterPro" id="IPR018537">
    <property type="entry name" value="Peptidoglycan-bd_3"/>
</dbReference>
<dbReference type="Gene3D" id="1.20.141.10">
    <property type="entry name" value="Chitosanase, subunit A, domain 1"/>
    <property type="match status" value="1"/>
</dbReference>
<proteinExistence type="predicted"/>
<dbReference type="SUPFAM" id="SSF53955">
    <property type="entry name" value="Lysozyme-like"/>
    <property type="match status" value="1"/>
</dbReference>
<dbReference type="AlphaFoldDB" id="A0A4Y1MQU4"/>
<evidence type="ECO:0000259" key="1">
    <source>
        <dbReference type="Pfam" id="PF05838"/>
    </source>
</evidence>
<gene>
    <name evidence="3" type="ORF">RADP37_05469</name>
</gene>
<dbReference type="RefSeq" id="WP_168550301.1">
    <property type="nucleotide sequence ID" value="NZ_CP025188.1"/>
</dbReference>
<geneLocation type="plasmid" evidence="3">
    <name>p1-AD2</name>
</geneLocation>
<name>A0A4Y1MQU4_9PROT</name>
<feature type="domain" description="Peptidoglycan binding" evidence="2">
    <location>
        <begin position="89"/>
        <end position="149"/>
    </location>
</feature>
<dbReference type="CDD" id="cd13926">
    <property type="entry name" value="N-acetylmuramidase_GH108"/>
    <property type="match status" value="1"/>
</dbReference>
<accession>A0A4Y1MQU4</accession>
<sequence length="159" mass="17229">MADNFDRAMDLILDHEGGLVDDPRDPGGLTKYGISQRAYPKVNIRALTWEQAKNIYRADYAKPLRFDEMPWAVGVCLLDCGINMGVGAAARTLQRALGVTQDGVLGPATMAALAKRDPKAVAAEFQAQRILAYAGMSNWKVYGLGWTRRAMATLAAAVA</sequence>
<evidence type="ECO:0000259" key="2">
    <source>
        <dbReference type="Pfam" id="PF09374"/>
    </source>
</evidence>
<dbReference type="InterPro" id="IPR023346">
    <property type="entry name" value="Lysozyme-like_dom_sf"/>
</dbReference>
<keyword evidence="3" id="KW-0614">Plasmid</keyword>
<reference evidence="3" key="1">
    <citation type="submission" date="2017-12" db="EMBL/GenBank/DDBJ databases">
        <authorList>
            <person name="Martens C."/>
            <person name="Dahlstrom E."/>
            <person name="Barbian K."/>
            <person name="Sykora L."/>
            <person name="Ricklefs S."/>
            <person name="Bruno D."/>
            <person name="Anzick I."/>
            <person name="Myles I."/>
            <person name="Datta S.K."/>
        </authorList>
    </citation>
    <scope>NUCLEOTIDE SEQUENCE</scope>
    <source>
        <strain evidence="3">AD2</strain>
        <plasmid evidence="3">p1-AD2</plasmid>
    </source>
</reference>
<dbReference type="Pfam" id="PF05838">
    <property type="entry name" value="Glyco_hydro_108"/>
    <property type="match status" value="1"/>
</dbReference>